<evidence type="ECO:0000256" key="2">
    <source>
        <dbReference type="SAM" id="SignalP"/>
    </source>
</evidence>
<keyword evidence="2" id="KW-0732">Signal</keyword>
<organism evidence="3 4">
    <name type="scientific">Piromyces finnis</name>
    <dbReference type="NCBI Taxonomy" id="1754191"/>
    <lineage>
        <taxon>Eukaryota</taxon>
        <taxon>Fungi</taxon>
        <taxon>Fungi incertae sedis</taxon>
        <taxon>Chytridiomycota</taxon>
        <taxon>Chytridiomycota incertae sedis</taxon>
        <taxon>Neocallimastigomycetes</taxon>
        <taxon>Neocallimastigales</taxon>
        <taxon>Neocallimastigaceae</taxon>
        <taxon>Piromyces</taxon>
    </lineage>
</organism>
<feature type="compositionally biased region" description="Low complexity" evidence="1">
    <location>
        <begin position="126"/>
        <end position="144"/>
    </location>
</feature>
<feature type="region of interest" description="Disordered" evidence="1">
    <location>
        <begin position="123"/>
        <end position="180"/>
    </location>
</feature>
<dbReference type="Proteomes" id="UP000193719">
    <property type="component" value="Unassembled WGS sequence"/>
</dbReference>
<keyword evidence="4" id="KW-1185">Reference proteome</keyword>
<feature type="compositionally biased region" description="Low complexity" evidence="1">
    <location>
        <begin position="154"/>
        <end position="180"/>
    </location>
</feature>
<protein>
    <recommendedName>
        <fullName evidence="5">Extracellular membrane protein CFEM domain-containing protein</fullName>
    </recommendedName>
</protein>
<accession>A0A1Y1VJA5</accession>
<dbReference type="OrthoDB" id="5597238at2759"/>
<sequence>MKFILKTSNLTLIALIVNINSVNSYAIRNDIHPSLINANQCVKEKNCGNDINCIANCYNVPNPNKESVLRTADCQISCNAKYPDPYLDNELLNQCYQECITKEYYSPNKNNIDQDTLNNDNHYVTNNAIPNSNNISSDSNVSNDEYVNNEPRTDNTSNNNEINNTTNNTSNNGNNLNNTTYDENDNHIYYLEEKSGSKESRIFYSLLFSELILVFTVLYLEL</sequence>
<reference evidence="3 4" key="1">
    <citation type="submission" date="2016-08" db="EMBL/GenBank/DDBJ databases">
        <title>Genomes of anaerobic fungi encode conserved fungal cellulosomes for biomass hydrolysis.</title>
        <authorList>
            <consortium name="DOE Joint Genome Institute"/>
            <person name="Haitjema C.H."/>
            <person name="Gilmore S.P."/>
            <person name="Henske J.K."/>
            <person name="Solomon K.V."/>
            <person name="De Groot R."/>
            <person name="Kuo A."/>
            <person name="Mondo S.J."/>
            <person name="Salamov A.A."/>
            <person name="Labutti K."/>
            <person name="Zhao Z."/>
            <person name="Chiniquy J."/>
            <person name="Barry K."/>
            <person name="Brewer H.M."/>
            <person name="Purvine S.O."/>
            <person name="Wright A.T."/>
            <person name="Boxma B."/>
            <person name="Van Alen T."/>
            <person name="Hackstein J.H."/>
            <person name="Baker S.E."/>
            <person name="Grigoriev I.V."/>
            <person name="O'Malley M.A."/>
        </authorList>
    </citation>
    <scope>NUCLEOTIDE SEQUENCE [LARGE SCALE GENOMIC DNA]</scope>
    <source>
        <strain evidence="4">finn</strain>
    </source>
</reference>
<dbReference type="AlphaFoldDB" id="A0A1Y1VJA5"/>
<evidence type="ECO:0000313" key="4">
    <source>
        <dbReference type="Proteomes" id="UP000193719"/>
    </source>
</evidence>
<evidence type="ECO:0000313" key="3">
    <source>
        <dbReference type="EMBL" id="ORX57793.1"/>
    </source>
</evidence>
<name>A0A1Y1VJA5_9FUNG</name>
<feature type="chain" id="PRO_5012688699" description="Extracellular membrane protein CFEM domain-containing protein" evidence="2">
    <location>
        <begin position="25"/>
        <end position="222"/>
    </location>
</feature>
<evidence type="ECO:0008006" key="5">
    <source>
        <dbReference type="Google" id="ProtNLM"/>
    </source>
</evidence>
<dbReference type="EMBL" id="MCFH01000005">
    <property type="protein sequence ID" value="ORX57793.1"/>
    <property type="molecule type" value="Genomic_DNA"/>
</dbReference>
<comment type="caution">
    <text evidence="3">The sequence shown here is derived from an EMBL/GenBank/DDBJ whole genome shotgun (WGS) entry which is preliminary data.</text>
</comment>
<feature type="signal peptide" evidence="2">
    <location>
        <begin position="1"/>
        <end position="24"/>
    </location>
</feature>
<gene>
    <name evidence="3" type="ORF">BCR36DRAFT_409264</name>
</gene>
<proteinExistence type="predicted"/>
<evidence type="ECO:0000256" key="1">
    <source>
        <dbReference type="SAM" id="MobiDB-lite"/>
    </source>
</evidence>
<reference evidence="3 4" key="2">
    <citation type="submission" date="2016-08" db="EMBL/GenBank/DDBJ databases">
        <title>Pervasive Adenine N6-methylation of Active Genes in Fungi.</title>
        <authorList>
            <consortium name="DOE Joint Genome Institute"/>
            <person name="Mondo S.J."/>
            <person name="Dannebaum R.O."/>
            <person name="Kuo R.C."/>
            <person name="Labutti K."/>
            <person name="Haridas S."/>
            <person name="Kuo A."/>
            <person name="Salamov A."/>
            <person name="Ahrendt S.R."/>
            <person name="Lipzen A."/>
            <person name="Sullivan W."/>
            <person name="Andreopoulos W.B."/>
            <person name="Clum A."/>
            <person name="Lindquist E."/>
            <person name="Daum C."/>
            <person name="Ramamoorthy G.K."/>
            <person name="Gryganskyi A."/>
            <person name="Culley D."/>
            <person name="Magnuson J.K."/>
            <person name="James T.Y."/>
            <person name="O'Malley M.A."/>
            <person name="Stajich J.E."/>
            <person name="Spatafora J.W."/>
            <person name="Visel A."/>
            <person name="Grigoriev I.V."/>
        </authorList>
    </citation>
    <scope>NUCLEOTIDE SEQUENCE [LARGE SCALE GENOMIC DNA]</scope>
    <source>
        <strain evidence="4">finn</strain>
    </source>
</reference>